<dbReference type="PRINTS" id="PR00420">
    <property type="entry name" value="RNGMNOXGNASE"/>
</dbReference>
<name>A0A2P2KE27_RHIMU</name>
<evidence type="ECO:0000313" key="5">
    <source>
        <dbReference type="EMBL" id="MBX03930.1"/>
    </source>
</evidence>
<dbReference type="InterPro" id="IPR036188">
    <property type="entry name" value="FAD/NAD-bd_sf"/>
</dbReference>
<keyword evidence="2" id="KW-0503">Monooxygenase</keyword>
<dbReference type="GO" id="GO:0004497">
    <property type="term" value="F:monooxygenase activity"/>
    <property type="evidence" value="ECO:0007669"/>
    <property type="project" value="UniProtKB-KW"/>
</dbReference>
<accession>A0A2P2KE27</accession>
<dbReference type="EMBL" id="GGEC01023446">
    <property type="protein sequence ID" value="MBX03930.1"/>
    <property type="molecule type" value="Transcribed_RNA"/>
</dbReference>
<proteinExistence type="inferred from homology"/>
<evidence type="ECO:0000256" key="2">
    <source>
        <dbReference type="ARBA" id="ARBA00023033"/>
    </source>
</evidence>
<dbReference type="AlphaFoldDB" id="A0A2P2KE27"/>
<keyword evidence="1" id="KW-0560">Oxidoreductase</keyword>
<sequence>MIKTKALIGCDGVNSAVAKWLGFKSPEFTSRAAIRGYADFKSSHGFGNKFLQFFGKGMRLGFIACDDETIYWFFTRWTSSQDEELERNPARMKQLVLNNLENVPDHVRRVVESTDLGSIDSNRLRYRHPWDVLWGNISKGNACVAGDALHPMTPDIGQGGCSALEDGIVLARCLAEALKKSPCKETGGEKDKEGYKRFEMGLKKYAKERRWRSVELISTAYAVGFIQQSNGKIINFLRDALLSNFLAGQLLKKADFDCGKLTVS</sequence>
<evidence type="ECO:0000256" key="1">
    <source>
        <dbReference type="ARBA" id="ARBA00023002"/>
    </source>
</evidence>
<dbReference type="Pfam" id="PF01494">
    <property type="entry name" value="FAD_binding_3"/>
    <property type="match status" value="1"/>
</dbReference>
<dbReference type="Gene3D" id="3.50.50.60">
    <property type="entry name" value="FAD/NAD(P)-binding domain"/>
    <property type="match status" value="1"/>
</dbReference>
<dbReference type="GO" id="GO:0071949">
    <property type="term" value="F:FAD binding"/>
    <property type="evidence" value="ECO:0007669"/>
    <property type="project" value="InterPro"/>
</dbReference>
<comment type="similarity">
    <text evidence="3">Belongs to the 3-hydroxybenzoate 6-hydroxylase family.</text>
</comment>
<protein>
    <recommendedName>
        <fullName evidence="4">FAD-binding domain-containing protein</fullName>
    </recommendedName>
</protein>
<dbReference type="SUPFAM" id="SSF51905">
    <property type="entry name" value="FAD/NAD(P)-binding domain"/>
    <property type="match status" value="1"/>
</dbReference>
<organism evidence="5">
    <name type="scientific">Rhizophora mucronata</name>
    <name type="common">Asiatic mangrove</name>
    <dbReference type="NCBI Taxonomy" id="61149"/>
    <lineage>
        <taxon>Eukaryota</taxon>
        <taxon>Viridiplantae</taxon>
        <taxon>Streptophyta</taxon>
        <taxon>Embryophyta</taxon>
        <taxon>Tracheophyta</taxon>
        <taxon>Spermatophyta</taxon>
        <taxon>Magnoliopsida</taxon>
        <taxon>eudicotyledons</taxon>
        <taxon>Gunneridae</taxon>
        <taxon>Pentapetalae</taxon>
        <taxon>rosids</taxon>
        <taxon>fabids</taxon>
        <taxon>Malpighiales</taxon>
        <taxon>Rhizophoraceae</taxon>
        <taxon>Rhizophora</taxon>
    </lineage>
</organism>
<evidence type="ECO:0000259" key="4">
    <source>
        <dbReference type="Pfam" id="PF01494"/>
    </source>
</evidence>
<dbReference type="InterPro" id="IPR044560">
    <property type="entry name" value="MOase"/>
</dbReference>
<reference evidence="5" key="1">
    <citation type="submission" date="2018-02" db="EMBL/GenBank/DDBJ databases">
        <title>Rhizophora mucronata_Transcriptome.</title>
        <authorList>
            <person name="Meera S.P."/>
            <person name="Sreeshan A."/>
            <person name="Augustine A."/>
        </authorList>
    </citation>
    <scope>NUCLEOTIDE SEQUENCE</scope>
    <source>
        <tissue evidence="5">Leaf</tissue>
    </source>
</reference>
<dbReference type="PANTHER" id="PTHR45934">
    <property type="entry name" value="FAD/NAD(P)-BINDING OXIDOREDUCTASE FAMILY PROTEIN"/>
    <property type="match status" value="1"/>
</dbReference>
<evidence type="ECO:0000256" key="3">
    <source>
        <dbReference type="ARBA" id="ARBA00024018"/>
    </source>
</evidence>
<dbReference type="PANTHER" id="PTHR45934:SF20">
    <property type="entry name" value="MONOOXYGENASE 2-RELATED"/>
    <property type="match status" value="1"/>
</dbReference>
<dbReference type="InterPro" id="IPR002938">
    <property type="entry name" value="FAD-bd"/>
</dbReference>
<feature type="domain" description="FAD-binding" evidence="4">
    <location>
        <begin position="4"/>
        <end position="179"/>
    </location>
</feature>